<dbReference type="Gene3D" id="1.20.120.1080">
    <property type="match status" value="1"/>
</dbReference>
<dbReference type="InterPro" id="IPR011545">
    <property type="entry name" value="DEAD/DEAH_box_helicase_dom"/>
</dbReference>
<evidence type="ECO:0000256" key="11">
    <source>
        <dbReference type="ARBA" id="ARBA00047984"/>
    </source>
</evidence>
<evidence type="ECO:0000313" key="21">
    <source>
        <dbReference type="Proteomes" id="UP000053105"/>
    </source>
</evidence>
<feature type="non-terminal residue" evidence="20">
    <location>
        <position position="1"/>
    </location>
</feature>
<evidence type="ECO:0000259" key="19">
    <source>
        <dbReference type="PROSITE" id="PS51194"/>
    </source>
</evidence>
<dbReference type="PROSITE" id="PS51194">
    <property type="entry name" value="HELICASE_CTER"/>
    <property type="match status" value="1"/>
</dbReference>
<evidence type="ECO:0000256" key="1">
    <source>
        <dbReference type="ARBA" id="ARBA00008792"/>
    </source>
</evidence>
<dbReference type="GO" id="GO:0008270">
    <property type="term" value="F:zinc ion binding"/>
    <property type="evidence" value="ECO:0007669"/>
    <property type="project" value="UniProtKB-KW"/>
</dbReference>
<dbReference type="InterPro" id="IPR014001">
    <property type="entry name" value="Helicase_ATP-bd"/>
</dbReference>
<dbReference type="GO" id="GO:0016787">
    <property type="term" value="F:hydrolase activity"/>
    <property type="evidence" value="ECO:0007669"/>
    <property type="project" value="UniProtKB-KW"/>
</dbReference>
<keyword evidence="4" id="KW-0547">Nucleotide-binding</keyword>
<dbReference type="Pfam" id="PF00270">
    <property type="entry name" value="DEAD"/>
    <property type="match status" value="1"/>
</dbReference>
<evidence type="ECO:0000256" key="12">
    <source>
        <dbReference type="ARBA" id="ARBA00057709"/>
    </source>
</evidence>
<dbReference type="InterPro" id="IPR027417">
    <property type="entry name" value="P-loop_NTPase"/>
</dbReference>
<feature type="domain" description="C3H1-type" evidence="17">
    <location>
        <begin position="309"/>
        <end position="329"/>
    </location>
</feature>
<evidence type="ECO:0000256" key="5">
    <source>
        <dbReference type="ARBA" id="ARBA00022771"/>
    </source>
</evidence>
<comment type="catalytic activity">
    <reaction evidence="11">
        <text>ATP + H2O = ADP + phosphate + H(+)</text>
        <dbReference type="Rhea" id="RHEA:13065"/>
        <dbReference type="ChEBI" id="CHEBI:15377"/>
        <dbReference type="ChEBI" id="CHEBI:15378"/>
        <dbReference type="ChEBI" id="CHEBI:30616"/>
        <dbReference type="ChEBI" id="CHEBI:43474"/>
        <dbReference type="ChEBI" id="CHEBI:456216"/>
        <dbReference type="EC" id="3.6.4.13"/>
    </reaction>
</comment>
<evidence type="ECO:0000256" key="13">
    <source>
        <dbReference type="ARBA" id="ARBA00071682"/>
    </source>
</evidence>
<dbReference type="InterPro" id="IPR048333">
    <property type="entry name" value="HA2_WH"/>
</dbReference>
<dbReference type="EC" id="3.6.4.13" evidence="2"/>
<dbReference type="InterPro" id="IPR001650">
    <property type="entry name" value="Helicase_C-like"/>
</dbReference>
<keyword evidence="21" id="KW-1185">Reference proteome</keyword>
<proteinExistence type="inferred from homology"/>
<organism evidence="20 21">
    <name type="scientific">Melipona quadrifasciata</name>
    <dbReference type="NCBI Taxonomy" id="166423"/>
    <lineage>
        <taxon>Eukaryota</taxon>
        <taxon>Metazoa</taxon>
        <taxon>Ecdysozoa</taxon>
        <taxon>Arthropoda</taxon>
        <taxon>Hexapoda</taxon>
        <taxon>Insecta</taxon>
        <taxon>Pterygota</taxon>
        <taxon>Neoptera</taxon>
        <taxon>Endopterygota</taxon>
        <taxon>Hymenoptera</taxon>
        <taxon>Apocrita</taxon>
        <taxon>Aculeata</taxon>
        <taxon>Apoidea</taxon>
        <taxon>Anthophila</taxon>
        <taxon>Apidae</taxon>
        <taxon>Melipona</taxon>
    </lineage>
</organism>
<dbReference type="PANTHER" id="PTHR18934:SF145">
    <property type="entry name" value="ATP-DEPENDENT RNA HELICASE DHX57-RELATED"/>
    <property type="match status" value="1"/>
</dbReference>
<evidence type="ECO:0000256" key="9">
    <source>
        <dbReference type="ARBA" id="ARBA00022840"/>
    </source>
</evidence>
<evidence type="ECO:0000256" key="6">
    <source>
        <dbReference type="ARBA" id="ARBA00022801"/>
    </source>
</evidence>
<dbReference type="SUPFAM" id="SSF52540">
    <property type="entry name" value="P-loop containing nucleoside triphosphate hydrolases"/>
    <property type="match status" value="1"/>
</dbReference>
<keyword evidence="9" id="KW-0067">ATP-binding</keyword>
<comment type="similarity">
    <text evidence="1">Belongs to the DEAD box helicase family. DEAH subfamily.</text>
</comment>
<evidence type="ECO:0000313" key="20">
    <source>
        <dbReference type="EMBL" id="KOX78120.1"/>
    </source>
</evidence>
<evidence type="ECO:0000259" key="18">
    <source>
        <dbReference type="PROSITE" id="PS51192"/>
    </source>
</evidence>
<dbReference type="CDD" id="cd17917">
    <property type="entry name" value="DEXHc_RHA-like"/>
    <property type="match status" value="1"/>
</dbReference>
<dbReference type="SMART" id="SM00490">
    <property type="entry name" value="HELICc"/>
    <property type="match status" value="1"/>
</dbReference>
<dbReference type="InterPro" id="IPR059023">
    <property type="entry name" value="RNA_hel_CTD"/>
</dbReference>
<dbReference type="FunFam" id="3.40.50.300:FF:000284">
    <property type="entry name" value="probable ATP-dependent RNA helicase YTHDC2"/>
    <property type="match status" value="1"/>
</dbReference>
<evidence type="ECO:0000256" key="14">
    <source>
        <dbReference type="ARBA" id="ARBA00083389"/>
    </source>
</evidence>
<dbReference type="InterPro" id="IPR000571">
    <property type="entry name" value="Znf_CCCH"/>
</dbReference>
<dbReference type="SMART" id="SM00847">
    <property type="entry name" value="HA2"/>
    <property type="match status" value="1"/>
</dbReference>
<dbReference type="GO" id="GO:0003724">
    <property type="term" value="F:RNA helicase activity"/>
    <property type="evidence" value="ECO:0007669"/>
    <property type="project" value="UniProtKB-EC"/>
</dbReference>
<dbReference type="InterPro" id="IPR006575">
    <property type="entry name" value="RWD_dom"/>
</dbReference>
<evidence type="ECO:0000256" key="10">
    <source>
        <dbReference type="ARBA" id="ARBA00023054"/>
    </source>
</evidence>
<keyword evidence="8 15" id="KW-0862">Zinc</keyword>
<keyword evidence="7 20" id="KW-0347">Helicase</keyword>
<evidence type="ECO:0000256" key="8">
    <source>
        <dbReference type="ARBA" id="ARBA00022833"/>
    </source>
</evidence>
<accession>A0A0M9A6A6</accession>
<dbReference type="Pfam" id="PF00271">
    <property type="entry name" value="Helicase_C"/>
    <property type="match status" value="1"/>
</dbReference>
<dbReference type="Proteomes" id="UP000053105">
    <property type="component" value="Unassembled WGS sequence"/>
</dbReference>
<evidence type="ECO:0000256" key="3">
    <source>
        <dbReference type="ARBA" id="ARBA00022723"/>
    </source>
</evidence>
<dbReference type="Pfam" id="PF07717">
    <property type="entry name" value="OB_NTP_bind"/>
    <property type="match status" value="1"/>
</dbReference>
<dbReference type="CDD" id="cd18791">
    <property type="entry name" value="SF2_C_RHA"/>
    <property type="match status" value="1"/>
</dbReference>
<dbReference type="InterPro" id="IPR016135">
    <property type="entry name" value="UBQ-conjugating_enzyme/RWD"/>
</dbReference>
<feature type="domain" description="Helicase ATP-binding" evidence="18">
    <location>
        <begin position="480"/>
        <end position="646"/>
    </location>
</feature>
<keyword evidence="6" id="KW-0378">Hydrolase</keyword>
<sequence>IWSSFSNEIKLIIYSSTFEKDIAVFHPAQTVNLSEMKYTNYKNLKGIENMTWMPSGQLLLVAGFNEMIVLLNHVTWKSLLQLYLEPVIGENYLNKVYEERVIQSKFSNKNASYYDKHILEEKSERPINIKIGRKNITEKLSIAKFDILEFSSCGQYLAVKHQLYPTTLWIWNVIDDYLDYLLLENTIVGQVIRQFAAFTLENYGFHRPHCIEALLHTEGDIGKSLEVLFYKYYGLENVTKNKIPDDIDTTDLLERRKEEKEALESIYEHMFNEKVKNQVWVVQVKLDYLVKNDEVEHEIQKIKRKQEKQKEREICKLFIHKKCRFGDKCCKYPYEPPYFYIYKNSGTYPNINCLRIARRLYDEASRISIDGTPSIFSVISLLENEYDIKGYLEENKEQFPDQIELLFQKDENEDEVNAATHYELGSVYRKSRNNHNWDEMLKIDDLIERNFKEQQSNPKYKKMREDRKKLPAWSKMNEILDLIQKNQVVIISGETGCGKSTQVPQFLLDDWILNRSKSKEHINIICTQPRRISAIGVAERCATERNERIGDTIGYQIRLENKISDKTKVLFCTIGIFLQRFSHISDITHVIVDEVHERGAESDFLLMLLKELLPKRPNLKLILMSATFKSEMFSTYFKGAPILHIPGKMFPVEQIFLEDVFEKTNYVLEENSKFTRKIKGDWEQLQIDLETAEIQGFSTVKQSIEDENLSLTQIVSRYQGYNKQTHKNLYIMDHNKINFELIERVLEWISFGKHDYPKTGSILVFLPGLAEIIELNKRRLNNNKYFCPKTGKFTIILLHSSLSKEEQNLIFKKINARKIILSTNLAETSITINDCVFVIDSGKMKETRFNSSQNMESLETCWVTQANALQRKGRAGRVMPGICVHLYTSYKFKYHFLAQPVPEILRIPLESLLLRIQLLHTGKKVDLHEVLDKMLEPPTKESIYSAIKRLQDVGAFDSEHILTPLGHHLAALPVNIRIGKLILFGVIFCCLDSALTIAACLSHKNPFTIPFEKKNEIDVKQQFFTANSDQLTILKAYKKWVQARARSNSAGQAFANENYLSLQTLYALADIKYQLLELLVSIGFVPINLPKRQPNVDKIMEITGSELNINNDNYKLLQGLLCAALYPNIAKVFTPEKSFQVQSTGAIPVQPDPKHRLLQTKNNDFVNIHPSSANFHVSNLPSPYLVFQEKVKTNKIFIKEVSVVPILPLLLFSNYELKIELHDGIFIASLEDGWILFSIEHHRVAQLLQRMRIELHKLLEQKMKDPLLNLLNYQNGKKIIQTIVNLVTRE</sequence>
<evidence type="ECO:0000256" key="16">
    <source>
        <dbReference type="SAM" id="Coils"/>
    </source>
</evidence>
<dbReference type="GO" id="GO:0003723">
    <property type="term" value="F:RNA binding"/>
    <property type="evidence" value="ECO:0007669"/>
    <property type="project" value="TreeGrafter"/>
</dbReference>
<dbReference type="GO" id="GO:0005524">
    <property type="term" value="F:ATP binding"/>
    <property type="evidence" value="ECO:0007669"/>
    <property type="project" value="UniProtKB-KW"/>
</dbReference>
<gene>
    <name evidence="20" type="ORF">WN51_09479</name>
</gene>
<keyword evidence="5 15" id="KW-0863">Zinc-finger</keyword>
<dbReference type="Pfam" id="PF05773">
    <property type="entry name" value="RWD"/>
    <property type="match status" value="1"/>
</dbReference>
<dbReference type="Gene3D" id="3.40.50.300">
    <property type="entry name" value="P-loop containing nucleotide triphosphate hydrolases"/>
    <property type="match status" value="2"/>
</dbReference>
<dbReference type="FunFam" id="1.20.120.1080:FF:000002">
    <property type="entry name" value="Putative ATP-dependent RNA helicase DHX36"/>
    <property type="match status" value="1"/>
</dbReference>
<reference evidence="20 21" key="1">
    <citation type="submission" date="2015-07" db="EMBL/GenBank/DDBJ databases">
        <title>The genome of Melipona quadrifasciata.</title>
        <authorList>
            <person name="Pan H."/>
            <person name="Kapheim K."/>
        </authorList>
    </citation>
    <scope>NUCLEOTIDE SEQUENCE [LARGE SCALE GENOMIC DNA]</scope>
    <source>
        <strain evidence="20">0111107301</strain>
        <tissue evidence="20">Whole body</tissue>
    </source>
</reference>
<dbReference type="InterPro" id="IPR007502">
    <property type="entry name" value="Helicase-assoc_dom"/>
</dbReference>
<evidence type="ECO:0000256" key="4">
    <source>
        <dbReference type="ARBA" id="ARBA00022741"/>
    </source>
</evidence>
<dbReference type="FunFam" id="3.40.50.300:FF:000325">
    <property type="entry name" value="ATP-dependent RNA helicase DHX29"/>
    <property type="match status" value="1"/>
</dbReference>
<dbReference type="Gene3D" id="3.10.110.10">
    <property type="entry name" value="Ubiquitin Conjugating Enzyme"/>
    <property type="match status" value="1"/>
</dbReference>
<dbReference type="SMART" id="SM00487">
    <property type="entry name" value="DEXDc"/>
    <property type="match status" value="1"/>
</dbReference>
<dbReference type="STRING" id="166423.A0A0M9A6A6"/>
<evidence type="ECO:0000256" key="7">
    <source>
        <dbReference type="ARBA" id="ARBA00022806"/>
    </source>
</evidence>
<dbReference type="InterPro" id="IPR011709">
    <property type="entry name" value="DEAD-box_helicase_OB_fold"/>
</dbReference>
<dbReference type="Pfam" id="PF04408">
    <property type="entry name" value="WHD_HA2"/>
    <property type="match status" value="1"/>
</dbReference>
<evidence type="ECO:0000256" key="2">
    <source>
        <dbReference type="ARBA" id="ARBA00012552"/>
    </source>
</evidence>
<dbReference type="OrthoDB" id="5600252at2759"/>
<dbReference type="PROSITE" id="PS50103">
    <property type="entry name" value="ZF_C3H1"/>
    <property type="match status" value="1"/>
</dbReference>
<feature type="coiled-coil region" evidence="16">
    <location>
        <begin position="253"/>
        <end position="312"/>
    </location>
</feature>
<evidence type="ECO:0000259" key="17">
    <source>
        <dbReference type="PROSITE" id="PS50103"/>
    </source>
</evidence>
<dbReference type="Pfam" id="PF21010">
    <property type="entry name" value="HA2_C"/>
    <property type="match status" value="1"/>
</dbReference>
<comment type="function">
    <text evidence="12">Probable ATP-binding RNA helicase.</text>
</comment>
<dbReference type="PANTHER" id="PTHR18934">
    <property type="entry name" value="ATP-DEPENDENT RNA HELICASE"/>
    <property type="match status" value="1"/>
</dbReference>
<evidence type="ECO:0000256" key="15">
    <source>
        <dbReference type="PROSITE-ProRule" id="PRU00723"/>
    </source>
</evidence>
<keyword evidence="10 16" id="KW-0175">Coiled coil</keyword>
<keyword evidence="3 15" id="KW-0479">Metal-binding</keyword>
<dbReference type="EMBL" id="KQ435726">
    <property type="protein sequence ID" value="KOX78120.1"/>
    <property type="molecule type" value="Genomic_DNA"/>
</dbReference>
<name>A0A0M9A6A6_9HYME</name>
<dbReference type="Pfam" id="PF26026">
    <property type="entry name" value="RNA_hel_CTD"/>
    <property type="match status" value="1"/>
</dbReference>
<feature type="domain" description="Helicase C-terminal" evidence="19">
    <location>
        <begin position="741"/>
        <end position="920"/>
    </location>
</feature>
<protein>
    <recommendedName>
        <fullName evidence="13">Putative ATP-dependent RNA helicase DHX57</fullName>
        <ecNumber evidence="2">3.6.4.13</ecNumber>
    </recommendedName>
    <alternativeName>
        <fullName evidence="14">DEAH box protein 57</fullName>
    </alternativeName>
</protein>
<feature type="zinc finger region" description="C3H1-type" evidence="15">
    <location>
        <begin position="309"/>
        <end position="329"/>
    </location>
</feature>
<dbReference type="PROSITE" id="PS51192">
    <property type="entry name" value="HELICASE_ATP_BIND_1"/>
    <property type="match status" value="1"/>
</dbReference>